<dbReference type="InterPro" id="IPR036881">
    <property type="entry name" value="Glyco_hydro_3_C_sf"/>
</dbReference>
<dbReference type="InterPro" id="IPR002772">
    <property type="entry name" value="Glyco_hydro_3_C"/>
</dbReference>
<evidence type="ECO:0000256" key="8">
    <source>
        <dbReference type="SAM" id="SignalP"/>
    </source>
</evidence>
<evidence type="ECO:0000256" key="4">
    <source>
        <dbReference type="ARBA" id="ARBA00022729"/>
    </source>
</evidence>
<evidence type="ECO:0000313" key="10">
    <source>
        <dbReference type="EMBL" id="BCS85684.1"/>
    </source>
</evidence>
<name>A0ABM7NYZ5_9BACT</name>
<dbReference type="InterPro" id="IPR013783">
    <property type="entry name" value="Ig-like_fold"/>
</dbReference>
<evidence type="ECO:0000256" key="5">
    <source>
        <dbReference type="ARBA" id="ARBA00022801"/>
    </source>
</evidence>
<dbReference type="GO" id="GO:0016787">
    <property type="term" value="F:hydrolase activity"/>
    <property type="evidence" value="ECO:0007669"/>
    <property type="project" value="UniProtKB-KW"/>
</dbReference>
<keyword evidence="6 7" id="KW-0326">Glycosidase</keyword>
<evidence type="ECO:0000256" key="1">
    <source>
        <dbReference type="ARBA" id="ARBA00000448"/>
    </source>
</evidence>
<dbReference type="RefSeq" id="WP_207153317.1">
    <property type="nucleotide sequence ID" value="NZ_AP024484.1"/>
</dbReference>
<dbReference type="Gene3D" id="3.20.20.300">
    <property type="entry name" value="Glycoside hydrolase, family 3, N-terminal domain"/>
    <property type="match status" value="1"/>
</dbReference>
<dbReference type="PROSITE" id="PS00775">
    <property type="entry name" value="GLYCOSYL_HYDROL_F3"/>
    <property type="match status" value="1"/>
</dbReference>
<dbReference type="EC" id="3.2.1.21" evidence="3"/>
<evidence type="ECO:0000256" key="6">
    <source>
        <dbReference type="ARBA" id="ARBA00023295"/>
    </source>
</evidence>
<evidence type="ECO:0000256" key="2">
    <source>
        <dbReference type="ARBA" id="ARBA00005336"/>
    </source>
</evidence>
<evidence type="ECO:0000313" key="11">
    <source>
        <dbReference type="Proteomes" id="UP001319045"/>
    </source>
</evidence>
<dbReference type="Gene3D" id="3.40.50.1700">
    <property type="entry name" value="Glycoside hydrolase family 3 C-terminal domain"/>
    <property type="match status" value="1"/>
</dbReference>
<dbReference type="Gene3D" id="2.60.40.10">
    <property type="entry name" value="Immunoglobulins"/>
    <property type="match status" value="1"/>
</dbReference>
<dbReference type="PRINTS" id="PR00133">
    <property type="entry name" value="GLHYDRLASE3"/>
</dbReference>
<keyword evidence="5 7" id="KW-0378">Hydrolase</keyword>
<dbReference type="SMART" id="SM01217">
    <property type="entry name" value="Fn3_like"/>
    <property type="match status" value="1"/>
</dbReference>
<comment type="similarity">
    <text evidence="2 7">Belongs to the glycosyl hydrolase 3 family.</text>
</comment>
<dbReference type="EMBL" id="AP024484">
    <property type="protein sequence ID" value="BCS85684.1"/>
    <property type="molecule type" value="Genomic_DNA"/>
</dbReference>
<keyword evidence="11" id="KW-1185">Reference proteome</keyword>
<dbReference type="Pfam" id="PF14310">
    <property type="entry name" value="Fn3-like"/>
    <property type="match status" value="1"/>
</dbReference>
<evidence type="ECO:0000256" key="3">
    <source>
        <dbReference type="ARBA" id="ARBA00012744"/>
    </source>
</evidence>
<reference evidence="10 11" key="1">
    <citation type="journal article" date="2022" name="Int. J. Syst. Evol. Microbiol.">
        <title>Prevotella herbatica sp. nov., a plant polysaccharide-decomposing anaerobic bacterium isolated from a methanogenic reactor.</title>
        <authorList>
            <person name="Uek A."/>
            <person name="Tonouchi A."/>
            <person name="Kaku N."/>
            <person name="Ueki K."/>
        </authorList>
    </citation>
    <scope>NUCLEOTIDE SEQUENCE [LARGE SCALE GENOMIC DNA]</scope>
    <source>
        <strain evidence="10 11">WR041</strain>
    </source>
</reference>
<gene>
    <name evidence="10" type="ORF">prwr041_15770</name>
</gene>
<proteinExistence type="inferred from homology"/>
<dbReference type="Proteomes" id="UP001319045">
    <property type="component" value="Chromosome"/>
</dbReference>
<sequence>MNKKTIVILAMSLLAINVGAQTEQMNKFIDGLMSKMTLREKIGQLNLMVAGDITTGGAMDTKVGSGVADGSIGGVFNVKGVDKIRALQDIAVKKTKHGIPLIVGMDVVHGYETIFPIPLALSASWDLQAIERCAQISAMEASADGINWTYSPMVDIALDQRWGRVSEGAGEDPYLGSRIAETMVRGYQGDYSKNYNIMACLKHFALYGAVESGKEYNTVDMSKVRMYNQYFPPYKAAVEAGVGSVMSSFNLIDGIPATASNWLLNEVLRKQWKFDGFVVTDYGSIGEMEAHGLGDLKSNSAMALKAGTDMDMCSQGFIKTLEQSVNDGSVSVSDIDTACRRVLEAKYKLGLFQDPYKYLDSKRRKKEIFTQQNRDEARKIAAETFVLLKNKDNILPLKHSQKVALVGPLADSRINMAGTWCVAYTPDRYSTLREIMKPDYYAQGSNVYADEATQKAGEFGKSIKRINDAAALKEALDAANKADVIVAALGETAEMSGECASRSDLSLPDVQKNLLKELVATGKPVILLNFSGRATEMKWESENVDAIMNVWFGGSETASAICDVLYGDVNPSGKLTVSMPQSTGQEPLYYNHLPTGRPVAENSKSFVKYASNYLDVRNDALYPFGYGLSYTTFSYSDIRLSSNEMTRDGSIKATVTVTNTGNRDGDEIVQLYIHDKVASISRPVRELKGFKRIHLKAGESKEVSFDITPDLLKFYDVNLKEVLEPGQFDLMIGTSSLNNKSTLFTVN</sequence>
<dbReference type="SUPFAM" id="SSF51445">
    <property type="entry name" value="(Trans)glycosidases"/>
    <property type="match status" value="1"/>
</dbReference>
<protein>
    <recommendedName>
        <fullName evidence="3">beta-glucosidase</fullName>
        <ecNumber evidence="3">3.2.1.21</ecNumber>
    </recommendedName>
</protein>
<comment type="catalytic activity">
    <reaction evidence="1">
        <text>Hydrolysis of terminal, non-reducing beta-D-glucosyl residues with release of beta-D-glucose.</text>
        <dbReference type="EC" id="3.2.1.21"/>
    </reaction>
</comment>
<dbReference type="InterPro" id="IPR001764">
    <property type="entry name" value="Glyco_hydro_3_N"/>
</dbReference>
<dbReference type="PANTHER" id="PTHR30620">
    <property type="entry name" value="PERIPLASMIC BETA-GLUCOSIDASE-RELATED"/>
    <property type="match status" value="1"/>
</dbReference>
<dbReference type="InterPro" id="IPR036962">
    <property type="entry name" value="Glyco_hydro_3_N_sf"/>
</dbReference>
<dbReference type="InterPro" id="IPR017853">
    <property type="entry name" value="GH"/>
</dbReference>
<keyword evidence="4 8" id="KW-0732">Signal</keyword>
<organism evidence="10 11">
    <name type="scientific">Prevotella herbatica</name>
    <dbReference type="NCBI Taxonomy" id="2801997"/>
    <lineage>
        <taxon>Bacteria</taxon>
        <taxon>Pseudomonadati</taxon>
        <taxon>Bacteroidota</taxon>
        <taxon>Bacteroidia</taxon>
        <taxon>Bacteroidales</taxon>
        <taxon>Prevotellaceae</taxon>
        <taxon>Prevotella</taxon>
    </lineage>
</organism>
<evidence type="ECO:0000259" key="9">
    <source>
        <dbReference type="SMART" id="SM01217"/>
    </source>
</evidence>
<dbReference type="InterPro" id="IPR019800">
    <property type="entry name" value="Glyco_hydro_3_AS"/>
</dbReference>
<dbReference type="InterPro" id="IPR026891">
    <property type="entry name" value="Fn3-like"/>
</dbReference>
<dbReference type="Pfam" id="PF01915">
    <property type="entry name" value="Glyco_hydro_3_C"/>
    <property type="match status" value="1"/>
</dbReference>
<dbReference type="Pfam" id="PF00933">
    <property type="entry name" value="Glyco_hydro_3"/>
    <property type="match status" value="1"/>
</dbReference>
<dbReference type="NCBIfam" id="NF011678">
    <property type="entry name" value="PRK15098.1"/>
    <property type="match status" value="1"/>
</dbReference>
<dbReference type="InterPro" id="IPR051915">
    <property type="entry name" value="Cellulose_Degrad_GH3"/>
</dbReference>
<accession>A0ABM7NYZ5</accession>
<feature type="chain" id="PRO_5045785640" description="beta-glucosidase" evidence="8">
    <location>
        <begin position="21"/>
        <end position="747"/>
    </location>
</feature>
<feature type="signal peptide" evidence="8">
    <location>
        <begin position="1"/>
        <end position="20"/>
    </location>
</feature>
<dbReference type="PANTHER" id="PTHR30620:SF16">
    <property type="entry name" value="LYSOSOMAL BETA GLUCOSIDASE"/>
    <property type="match status" value="1"/>
</dbReference>
<evidence type="ECO:0000256" key="7">
    <source>
        <dbReference type="RuleBase" id="RU361161"/>
    </source>
</evidence>
<feature type="domain" description="Fibronectin type III-like" evidence="9">
    <location>
        <begin position="667"/>
        <end position="736"/>
    </location>
</feature>
<dbReference type="SUPFAM" id="SSF52279">
    <property type="entry name" value="Beta-D-glucan exohydrolase, C-terminal domain"/>
    <property type="match status" value="1"/>
</dbReference>